<dbReference type="GO" id="GO:0008270">
    <property type="term" value="F:zinc ion binding"/>
    <property type="evidence" value="ECO:0007669"/>
    <property type="project" value="InterPro"/>
</dbReference>
<dbReference type="Pfam" id="PF12965">
    <property type="entry name" value="DUF3854"/>
    <property type="match status" value="1"/>
</dbReference>
<dbReference type="RefSeq" id="WP_125127273.1">
    <property type="nucleotide sequence ID" value="NZ_RHJS01000002.1"/>
</dbReference>
<evidence type="ECO:0000259" key="1">
    <source>
        <dbReference type="Pfam" id="PF12965"/>
    </source>
</evidence>
<dbReference type="CDD" id="cd01029">
    <property type="entry name" value="TOPRIM_primases"/>
    <property type="match status" value="1"/>
</dbReference>
<dbReference type="EMBL" id="RHJS01000002">
    <property type="protein sequence ID" value="RRK31641.1"/>
    <property type="molecule type" value="Genomic_DNA"/>
</dbReference>
<sequence length="353" mass="40035">MEIFHMWDIVSLLGLPVPTAGRSSYYIQCPCCDENPREKHLNINLKKEVFRCPRCGISGGIFDLYALYTGASRDKVRKELVERIGPPELMVRPKKNIVEKQKEECPLADIESRNSVYTALLDKLSLAADHKENLMNRGLTEQDVELLEYKTTPVVGMSAIAKQLQSDGLHLAGVPGFYRDKSGAWTFIHEKRGILIPVRDRIGRIQGLQIRRDNVSRRKFRWVSSTEMEDGCRAEGWTHLAGALQSTMLLTEGPMKADVIHALTGMTVLAVPGVNSLTQLQMTLEDLRNEGLLEIKTAFDMDFATNHHVQNGYNSLLQLLGNMGFTFGTYLWDPRYKGLDDYIWECCLQRQTQ</sequence>
<dbReference type="InterPro" id="IPR024385">
    <property type="entry name" value="DUF3854"/>
</dbReference>
<dbReference type="SUPFAM" id="SSF57783">
    <property type="entry name" value="Zinc beta-ribbon"/>
    <property type="match status" value="1"/>
</dbReference>
<reference evidence="2" key="1">
    <citation type="submission" date="2018-10" db="EMBL/GenBank/DDBJ databases">
        <title>Schaedlerella arabinophila gen. nov. sp. nov., isolated from the mouse intestinal tract and comparative analysis with the genome of the closely related altered Schaedler flora strain ASF502.</title>
        <authorList>
            <person name="Miyake S."/>
            <person name="Soh M."/>
            <person name="Seedorf H."/>
        </authorList>
    </citation>
    <scope>NUCLEOTIDE SEQUENCE [LARGE SCALE GENOMIC DNA]</scope>
    <source>
        <strain evidence="2">DSM 106076</strain>
    </source>
</reference>
<proteinExistence type="predicted"/>
<keyword evidence="3" id="KW-1185">Reference proteome</keyword>
<protein>
    <submittedName>
        <fullName evidence="2">DUF3854 domain-containing protein</fullName>
    </submittedName>
</protein>
<dbReference type="Gene3D" id="3.90.580.10">
    <property type="entry name" value="Zinc finger, CHC2-type domain"/>
    <property type="match status" value="1"/>
</dbReference>
<dbReference type="InterPro" id="IPR034154">
    <property type="entry name" value="TOPRIM_DnaG/twinkle"/>
</dbReference>
<dbReference type="GO" id="GO:0003677">
    <property type="term" value="F:DNA binding"/>
    <property type="evidence" value="ECO:0007669"/>
    <property type="project" value="InterPro"/>
</dbReference>
<dbReference type="GO" id="GO:0006260">
    <property type="term" value="P:DNA replication"/>
    <property type="evidence" value="ECO:0007669"/>
    <property type="project" value="InterPro"/>
</dbReference>
<organism evidence="2 3">
    <name type="scientific">Schaedlerella arabinosiphila</name>
    <dbReference type="NCBI Taxonomy" id="2044587"/>
    <lineage>
        <taxon>Bacteria</taxon>
        <taxon>Bacillati</taxon>
        <taxon>Bacillota</taxon>
        <taxon>Clostridia</taxon>
        <taxon>Lachnospirales</taxon>
        <taxon>Lachnospiraceae</taxon>
        <taxon>Schaedlerella</taxon>
    </lineage>
</organism>
<dbReference type="Proteomes" id="UP000274920">
    <property type="component" value="Unassembled WGS sequence"/>
</dbReference>
<evidence type="ECO:0000313" key="2">
    <source>
        <dbReference type="EMBL" id="RRK31641.1"/>
    </source>
</evidence>
<gene>
    <name evidence="2" type="ORF">EBB54_09910</name>
</gene>
<accession>A0A3R8LEF9</accession>
<dbReference type="InterPro" id="IPR036977">
    <property type="entry name" value="DNA_primase_Znf_CHC2"/>
</dbReference>
<name>A0A3R8LEF9_9FIRM</name>
<comment type="caution">
    <text evidence="2">The sequence shown here is derived from an EMBL/GenBank/DDBJ whole genome shotgun (WGS) entry which is preliminary data.</text>
</comment>
<feature type="domain" description="DUF3854" evidence="1">
    <location>
        <begin position="237"/>
        <end position="344"/>
    </location>
</feature>
<evidence type="ECO:0000313" key="3">
    <source>
        <dbReference type="Proteomes" id="UP000274920"/>
    </source>
</evidence>
<dbReference type="AlphaFoldDB" id="A0A3R8LEF9"/>